<reference evidence="2" key="1">
    <citation type="journal article" date="2021" name="Front. Microbiol.">
        <title>Comprehensive Comparative Genomics and Phenotyping of Methylobacterium Species.</title>
        <authorList>
            <person name="Alessa O."/>
            <person name="Ogura Y."/>
            <person name="Fujitani Y."/>
            <person name="Takami H."/>
            <person name="Hayashi T."/>
            <person name="Sahin N."/>
            <person name="Tani A."/>
        </authorList>
    </citation>
    <scope>NUCLEOTIDE SEQUENCE</scope>
    <source>
        <strain evidence="2">DSM 19015</strain>
    </source>
</reference>
<evidence type="ECO:0000259" key="1">
    <source>
        <dbReference type="Pfam" id="PF13524"/>
    </source>
</evidence>
<evidence type="ECO:0000313" key="2">
    <source>
        <dbReference type="EMBL" id="GJD97799.1"/>
    </source>
</evidence>
<proteinExistence type="predicted"/>
<accession>A0ABQ4S7E8</accession>
<sequence>MRVSQMSIKALVYSDYAAHPKVYNSAVYEFCKVICEIEEAQLIAPPTNNKSASKNSLTEKFFHKIQRNFKATRPPRTSKAELTSNCDLFIFVAANIDSLAELNNLSGWRARSGIKVAYIIEIWSHMLKDKKPYVEILSNFDFIYTLHANTANDLHKMTGIPCAFLPTAVDALEASPYPNTPARTIDVLSIGRRSETVHKELLQISRKTSFFYDYDSVNISNTSVYDWSEHRFLTFSKIKRAKYFVCFDHMLARGHKFSESRGDQVIPSRLFEGAACGAIMIGSAPQCPEFERIFHWPDAVIALPSDPKEILDFLTCLNADHERIAKLQTAGVVESLRSNDWSHRWSKILNDVGAEQPARLLTRLSRLEAHASMILSLPV</sequence>
<dbReference type="Proteomes" id="UP001055125">
    <property type="component" value="Unassembled WGS sequence"/>
</dbReference>
<evidence type="ECO:0000313" key="3">
    <source>
        <dbReference type="Proteomes" id="UP001055125"/>
    </source>
</evidence>
<feature type="domain" description="Spore protein YkvP/CgeB glycosyl transferase-like" evidence="1">
    <location>
        <begin position="260"/>
        <end position="349"/>
    </location>
</feature>
<keyword evidence="3" id="KW-1185">Reference proteome</keyword>
<organism evidence="2 3">
    <name type="scientific">Methylobacterium iners</name>
    <dbReference type="NCBI Taxonomy" id="418707"/>
    <lineage>
        <taxon>Bacteria</taxon>
        <taxon>Pseudomonadati</taxon>
        <taxon>Pseudomonadota</taxon>
        <taxon>Alphaproteobacteria</taxon>
        <taxon>Hyphomicrobiales</taxon>
        <taxon>Methylobacteriaceae</taxon>
        <taxon>Methylobacterium</taxon>
    </lineage>
</organism>
<comment type="caution">
    <text evidence="2">The sequence shown here is derived from an EMBL/GenBank/DDBJ whole genome shotgun (WGS) entry which is preliminary data.</text>
</comment>
<reference evidence="2" key="2">
    <citation type="submission" date="2021-08" db="EMBL/GenBank/DDBJ databases">
        <authorList>
            <person name="Tani A."/>
            <person name="Ola A."/>
            <person name="Ogura Y."/>
            <person name="Katsura K."/>
            <person name="Hayashi T."/>
        </authorList>
    </citation>
    <scope>NUCLEOTIDE SEQUENCE</scope>
    <source>
        <strain evidence="2">DSM 19015</strain>
    </source>
</reference>
<name>A0ABQ4S7E8_9HYPH</name>
<protein>
    <recommendedName>
        <fullName evidence="1">Spore protein YkvP/CgeB glycosyl transferase-like domain-containing protein</fullName>
    </recommendedName>
</protein>
<dbReference type="EMBL" id="BPQP01000112">
    <property type="protein sequence ID" value="GJD97799.1"/>
    <property type="molecule type" value="Genomic_DNA"/>
</dbReference>
<dbReference type="Pfam" id="PF13524">
    <property type="entry name" value="Glyco_trans_1_2"/>
    <property type="match status" value="1"/>
</dbReference>
<gene>
    <name evidence="2" type="ORF">OCOJLMKI_5038</name>
</gene>
<dbReference type="InterPro" id="IPR055259">
    <property type="entry name" value="YkvP/CgeB_Glyco_trans-like"/>
</dbReference>